<dbReference type="NCBIfam" id="TIGR00131">
    <property type="entry name" value="gal_kin"/>
    <property type="match status" value="1"/>
</dbReference>
<dbReference type="PANTHER" id="PTHR10457">
    <property type="entry name" value="MEVALONATE KINASE/GALACTOKINASE"/>
    <property type="match status" value="1"/>
</dbReference>
<keyword evidence="3" id="KW-0418">Kinase</keyword>
<dbReference type="PRINTS" id="PR00959">
    <property type="entry name" value="MEVGALKINASE"/>
</dbReference>
<dbReference type="Pfam" id="PF00288">
    <property type="entry name" value="GHMP_kinases_N"/>
    <property type="match status" value="1"/>
</dbReference>
<gene>
    <name evidence="10" type="primary">galK</name>
    <name evidence="10" type="ORF">QQ020_13505</name>
</gene>
<dbReference type="InterPro" id="IPR036554">
    <property type="entry name" value="GHMP_kinase_C_sf"/>
</dbReference>
<dbReference type="SUPFAM" id="SSF55060">
    <property type="entry name" value="GHMP Kinase, C-terminal domain"/>
    <property type="match status" value="1"/>
</dbReference>
<dbReference type="EMBL" id="JAUJEB010000001">
    <property type="protein sequence ID" value="MDN5213077.1"/>
    <property type="molecule type" value="Genomic_DNA"/>
</dbReference>
<dbReference type="PANTHER" id="PTHR10457:SF7">
    <property type="entry name" value="GALACTOKINASE-RELATED"/>
    <property type="match status" value="1"/>
</dbReference>
<reference evidence="10" key="1">
    <citation type="submission" date="2023-06" db="EMBL/GenBank/DDBJ databases">
        <title>Genomic of Agaribacillus aureum.</title>
        <authorList>
            <person name="Wang G."/>
        </authorList>
    </citation>
    <scope>NUCLEOTIDE SEQUENCE</scope>
    <source>
        <strain evidence="10">BMA12</strain>
    </source>
</reference>
<evidence type="ECO:0000313" key="10">
    <source>
        <dbReference type="EMBL" id="MDN5213077.1"/>
    </source>
</evidence>
<dbReference type="InterPro" id="IPR019539">
    <property type="entry name" value="GalKase_N"/>
</dbReference>
<evidence type="ECO:0000256" key="4">
    <source>
        <dbReference type="ARBA" id="ARBA00022840"/>
    </source>
</evidence>
<dbReference type="PIRSF" id="PIRSF000530">
    <property type="entry name" value="Galactokinase"/>
    <property type="match status" value="1"/>
</dbReference>
<dbReference type="InterPro" id="IPR013750">
    <property type="entry name" value="GHMP_kinase_C_dom"/>
</dbReference>
<dbReference type="InterPro" id="IPR006206">
    <property type="entry name" value="Mevalonate/galactokinase"/>
</dbReference>
<sequence length="383" mass="43597">MFVKKVEKRFKSLFSTTPEFFRSPGRINLIGEHTDYNNGYVMPATVDRQMVFAVAKNQSDVGRVHSLNLDESFEFNVDGFEESPISWANYVLGVVNELRKDGLIIGGFDCVFGGDIPMGAGMASSVAIQCGVGYFLNHLFELGLSRLEIAQYALKAENEYVGIPGSIPAHFANMFGKTNHFIKLDCQSLDHEFIEMNRPNYRIILFDSQVKNSQMDVHLSRRKKECEEGVAVIKKYFPEVSSLRDCRSDMLLKCKDELGPILYRRCDFVVRENQRVVEGSEDIVKNRMEAFGQKMFDSHLGLKNDYEVSCDPLDFLVNEVTKYKSVLGARMTGPGFGGCTINLVKDYDREEFISEIQKRYKKYFRKDLLVYKVKIAKGTGLVV</sequence>
<evidence type="ECO:0000256" key="5">
    <source>
        <dbReference type="ARBA" id="ARBA00023144"/>
    </source>
</evidence>
<keyword evidence="2" id="KW-0547">Nucleotide-binding</keyword>
<dbReference type="InterPro" id="IPR019741">
    <property type="entry name" value="Galactokinase_CS"/>
</dbReference>
<dbReference type="PROSITE" id="PS00106">
    <property type="entry name" value="GALACTOKINASE"/>
    <property type="match status" value="1"/>
</dbReference>
<dbReference type="InterPro" id="IPR020568">
    <property type="entry name" value="Ribosomal_Su5_D2-typ_SF"/>
</dbReference>
<dbReference type="Gene3D" id="3.30.230.10">
    <property type="match status" value="1"/>
</dbReference>
<dbReference type="Pfam" id="PF08544">
    <property type="entry name" value="GHMP_kinases_C"/>
    <property type="match status" value="1"/>
</dbReference>
<dbReference type="Gene3D" id="3.30.70.890">
    <property type="entry name" value="GHMP kinase, C-terminal domain"/>
    <property type="match status" value="1"/>
</dbReference>
<dbReference type="InterPro" id="IPR014721">
    <property type="entry name" value="Ribsml_uS5_D2-typ_fold_subgr"/>
</dbReference>
<dbReference type="Proteomes" id="UP001172083">
    <property type="component" value="Unassembled WGS sequence"/>
</dbReference>
<dbReference type="PRINTS" id="PR00473">
    <property type="entry name" value="GALCTOKINASE"/>
</dbReference>
<evidence type="ECO:0000256" key="3">
    <source>
        <dbReference type="ARBA" id="ARBA00022777"/>
    </source>
</evidence>
<evidence type="ECO:0000259" key="7">
    <source>
        <dbReference type="Pfam" id="PF00288"/>
    </source>
</evidence>
<evidence type="ECO:0000256" key="6">
    <source>
        <dbReference type="NCBIfam" id="TIGR00131"/>
    </source>
</evidence>
<organism evidence="10 11">
    <name type="scientific">Agaribacillus aureus</name>
    <dbReference type="NCBI Taxonomy" id="3051825"/>
    <lineage>
        <taxon>Bacteria</taxon>
        <taxon>Pseudomonadati</taxon>
        <taxon>Bacteroidota</taxon>
        <taxon>Cytophagia</taxon>
        <taxon>Cytophagales</taxon>
        <taxon>Splendidivirgaceae</taxon>
        <taxon>Agaribacillus</taxon>
    </lineage>
</organism>
<keyword evidence="5" id="KW-0119">Carbohydrate metabolism</keyword>
<keyword evidence="11" id="KW-1185">Reference proteome</keyword>
<evidence type="ECO:0000256" key="1">
    <source>
        <dbReference type="ARBA" id="ARBA00006566"/>
    </source>
</evidence>
<feature type="domain" description="Galactokinase N-terminal" evidence="9">
    <location>
        <begin position="8"/>
        <end position="56"/>
    </location>
</feature>
<feature type="domain" description="GHMP kinase N-terminal" evidence="7">
    <location>
        <begin position="89"/>
        <end position="167"/>
    </location>
</feature>
<dbReference type="EC" id="2.7.1.6" evidence="6"/>
<proteinExistence type="inferred from homology"/>
<comment type="caution">
    <text evidence="10">The sequence shown here is derived from an EMBL/GenBank/DDBJ whole genome shotgun (WGS) entry which is preliminary data.</text>
</comment>
<dbReference type="SUPFAM" id="SSF54211">
    <property type="entry name" value="Ribosomal protein S5 domain 2-like"/>
    <property type="match status" value="1"/>
</dbReference>
<evidence type="ECO:0000313" key="11">
    <source>
        <dbReference type="Proteomes" id="UP001172083"/>
    </source>
</evidence>
<protein>
    <recommendedName>
        <fullName evidence="6">Galactokinase</fullName>
        <ecNumber evidence="6">2.7.1.6</ecNumber>
    </recommendedName>
</protein>
<evidence type="ECO:0000259" key="9">
    <source>
        <dbReference type="Pfam" id="PF10509"/>
    </source>
</evidence>
<comment type="similarity">
    <text evidence="1">Belongs to the GHMP kinase family. GalK subfamily.</text>
</comment>
<accession>A0ABT8L7V7</accession>
<dbReference type="Pfam" id="PF10509">
    <property type="entry name" value="GalKase_gal_bdg"/>
    <property type="match status" value="1"/>
</dbReference>
<keyword evidence="5" id="KW-0299">Galactose metabolism</keyword>
<evidence type="ECO:0000259" key="8">
    <source>
        <dbReference type="Pfam" id="PF08544"/>
    </source>
</evidence>
<keyword evidence="4" id="KW-0067">ATP-binding</keyword>
<dbReference type="GO" id="GO:0004335">
    <property type="term" value="F:galactokinase activity"/>
    <property type="evidence" value="ECO:0007669"/>
    <property type="project" value="UniProtKB-EC"/>
</dbReference>
<keyword evidence="10" id="KW-0808">Transferase</keyword>
<feature type="domain" description="GHMP kinase C-terminal" evidence="8">
    <location>
        <begin position="281"/>
        <end position="361"/>
    </location>
</feature>
<dbReference type="InterPro" id="IPR000705">
    <property type="entry name" value="Galactokinase"/>
</dbReference>
<dbReference type="RefSeq" id="WP_346758393.1">
    <property type="nucleotide sequence ID" value="NZ_JAUJEB010000001.1"/>
</dbReference>
<name>A0ABT8L7V7_9BACT</name>
<dbReference type="InterPro" id="IPR006204">
    <property type="entry name" value="GHMP_kinase_N_dom"/>
</dbReference>
<evidence type="ECO:0000256" key="2">
    <source>
        <dbReference type="ARBA" id="ARBA00022741"/>
    </source>
</evidence>